<feature type="region of interest" description="Disordered" evidence="1">
    <location>
        <begin position="381"/>
        <end position="416"/>
    </location>
</feature>
<feature type="region of interest" description="Disordered" evidence="1">
    <location>
        <begin position="433"/>
        <end position="467"/>
    </location>
</feature>
<keyword evidence="3" id="KW-1185">Reference proteome</keyword>
<sequence>MRCLFRCGSSHSMLPLSRALAEAAAQLQRHVLSARLGSRRLVLRCAARRDATREASAFPAAMLPAACHSRSRGLCCCDGDRQLSAAQLPAQDDLLRSAPVLAPSCCAAAQCCCCRCRTLNGCQRHTSLHASCERERRPRERCAAQHRPCHQGAGARRRSVEGRQADVQHAGAACLAALGVQHGRRLGDDCRGSSAPRGQAQHRHRRSDVEPPVCFCERSLSHRRRLQLALRPSASDTRPSSATALQRADAGCTVRSPHDSTAAGARLCACAPCVALCCELGPRAEGWLVAFRRPTASALLNPERLAGTCAELSGCRHTCTAARALSSSPHIWPARLPVVAACLQAKAIIMRKRNRLPRCHRPALRLSLIGPTRRTRLYLTAAAPRGSIQARGPAPPVRASSAPQDHANPAAGSHARETPRVCFLRAQHPAWQSRHVVGPLPSRTPQGHPARENGRERASRVAAAGPTAPASAASAALISDKSAMAAVRDQARPLLPSLVLAARPDCWPAADLQQPSIGGAVI</sequence>
<evidence type="ECO:0000313" key="3">
    <source>
        <dbReference type="Proteomes" id="UP000245946"/>
    </source>
</evidence>
<proteinExistence type="predicted"/>
<gene>
    <name evidence="2" type="ORF">FA09DRAFT_146041</name>
</gene>
<dbReference type="AlphaFoldDB" id="A0A316Z311"/>
<reference evidence="2 3" key="1">
    <citation type="journal article" date="2018" name="Mol. Biol. Evol.">
        <title>Broad Genomic Sampling Reveals a Smut Pathogenic Ancestry of the Fungal Clade Ustilaginomycotina.</title>
        <authorList>
            <person name="Kijpornyongpan T."/>
            <person name="Mondo S.J."/>
            <person name="Barry K."/>
            <person name="Sandor L."/>
            <person name="Lee J."/>
            <person name="Lipzen A."/>
            <person name="Pangilinan J."/>
            <person name="LaButti K."/>
            <person name="Hainaut M."/>
            <person name="Henrissat B."/>
            <person name="Grigoriev I.V."/>
            <person name="Spatafora J.W."/>
            <person name="Aime M.C."/>
        </authorList>
    </citation>
    <scope>NUCLEOTIDE SEQUENCE [LARGE SCALE GENOMIC DNA]</scope>
    <source>
        <strain evidence="2 3">MCA 4186</strain>
    </source>
</reference>
<dbReference type="RefSeq" id="XP_025595571.1">
    <property type="nucleotide sequence ID" value="XM_025739153.1"/>
</dbReference>
<evidence type="ECO:0000313" key="2">
    <source>
        <dbReference type="EMBL" id="PWN95292.1"/>
    </source>
</evidence>
<name>A0A316Z311_9BASI</name>
<dbReference type="GeneID" id="37266699"/>
<accession>A0A316Z311</accession>
<evidence type="ECO:0000256" key="1">
    <source>
        <dbReference type="SAM" id="MobiDB-lite"/>
    </source>
</evidence>
<protein>
    <submittedName>
        <fullName evidence="2">Uncharacterized protein</fullName>
    </submittedName>
</protein>
<organism evidence="2 3">
    <name type="scientific">Tilletiopsis washingtonensis</name>
    <dbReference type="NCBI Taxonomy" id="58919"/>
    <lineage>
        <taxon>Eukaryota</taxon>
        <taxon>Fungi</taxon>
        <taxon>Dikarya</taxon>
        <taxon>Basidiomycota</taxon>
        <taxon>Ustilaginomycotina</taxon>
        <taxon>Exobasidiomycetes</taxon>
        <taxon>Entylomatales</taxon>
        <taxon>Entylomatales incertae sedis</taxon>
        <taxon>Tilletiopsis</taxon>
    </lineage>
</organism>
<feature type="compositionally biased region" description="Basic and acidic residues" evidence="1">
    <location>
        <begin position="449"/>
        <end position="459"/>
    </location>
</feature>
<dbReference type="EMBL" id="KZ819305">
    <property type="protein sequence ID" value="PWN95292.1"/>
    <property type="molecule type" value="Genomic_DNA"/>
</dbReference>
<dbReference type="Proteomes" id="UP000245946">
    <property type="component" value="Unassembled WGS sequence"/>
</dbReference>